<keyword evidence="7 14" id="KW-0378">Hydrolase</keyword>
<evidence type="ECO:0000256" key="4">
    <source>
        <dbReference type="ARBA" id="ARBA00022670"/>
    </source>
</evidence>
<proteinExistence type="inferred from homology"/>
<keyword evidence="6" id="KW-0479">Metal-binding</keyword>
<dbReference type="EC" id="3.4.24.-" evidence="14"/>
<evidence type="ECO:0000256" key="1">
    <source>
        <dbReference type="ARBA" id="ARBA00001947"/>
    </source>
</evidence>
<accession>A0ABW5RZJ4</accession>
<feature type="transmembrane region" description="Helical" evidence="12">
    <location>
        <begin position="12"/>
        <end position="39"/>
    </location>
</feature>
<evidence type="ECO:0000256" key="9">
    <source>
        <dbReference type="ARBA" id="ARBA00022989"/>
    </source>
</evidence>
<evidence type="ECO:0000313" key="14">
    <source>
        <dbReference type="EMBL" id="MFD2692327.1"/>
    </source>
</evidence>
<evidence type="ECO:0000259" key="13">
    <source>
        <dbReference type="Pfam" id="PF02163"/>
    </source>
</evidence>
<evidence type="ECO:0000256" key="12">
    <source>
        <dbReference type="SAM" id="Phobius"/>
    </source>
</evidence>
<comment type="cofactor">
    <cofactor evidence="1">
        <name>Zn(2+)</name>
        <dbReference type="ChEBI" id="CHEBI:29105"/>
    </cofactor>
</comment>
<dbReference type="PANTHER" id="PTHR39188">
    <property type="entry name" value="MEMBRANE-ASSOCIATED ZINC METALLOPROTEASE M50B"/>
    <property type="match status" value="1"/>
</dbReference>
<dbReference type="RefSeq" id="WP_253065035.1">
    <property type="nucleotide sequence ID" value="NZ_JAMXWM010000034.1"/>
</dbReference>
<evidence type="ECO:0000256" key="8">
    <source>
        <dbReference type="ARBA" id="ARBA00022833"/>
    </source>
</evidence>
<keyword evidence="5 12" id="KW-0812">Transmembrane</keyword>
<evidence type="ECO:0000256" key="10">
    <source>
        <dbReference type="ARBA" id="ARBA00023049"/>
    </source>
</evidence>
<evidence type="ECO:0000256" key="6">
    <source>
        <dbReference type="ARBA" id="ARBA00022723"/>
    </source>
</evidence>
<dbReference type="Pfam" id="PF02163">
    <property type="entry name" value="Peptidase_M50"/>
    <property type="match status" value="2"/>
</dbReference>
<name>A0ABW5RZJ4_9BACL</name>
<protein>
    <submittedName>
        <fullName evidence="14">M50 family metallopeptidase</fullName>
        <ecNumber evidence="14">3.4.24.-</ecNumber>
    </submittedName>
</protein>
<evidence type="ECO:0000256" key="3">
    <source>
        <dbReference type="ARBA" id="ARBA00007931"/>
    </source>
</evidence>
<feature type="domain" description="Peptidase M50" evidence="13">
    <location>
        <begin position="34"/>
        <end position="102"/>
    </location>
</feature>
<dbReference type="GO" id="GO:0016787">
    <property type="term" value="F:hydrolase activity"/>
    <property type="evidence" value="ECO:0007669"/>
    <property type="project" value="UniProtKB-KW"/>
</dbReference>
<evidence type="ECO:0000256" key="7">
    <source>
        <dbReference type="ARBA" id="ARBA00022801"/>
    </source>
</evidence>
<dbReference type="PANTHER" id="PTHR39188:SF3">
    <property type="entry name" value="STAGE IV SPORULATION PROTEIN FB"/>
    <property type="match status" value="1"/>
</dbReference>
<comment type="subcellular location">
    <subcellularLocation>
        <location evidence="2">Membrane</location>
        <topology evidence="2">Multi-pass membrane protein</topology>
    </subcellularLocation>
</comment>
<feature type="domain" description="Peptidase M50" evidence="13">
    <location>
        <begin position="117"/>
        <end position="166"/>
    </location>
</feature>
<keyword evidence="11 12" id="KW-0472">Membrane</keyword>
<keyword evidence="8" id="KW-0862">Zinc</keyword>
<feature type="transmembrane region" description="Helical" evidence="12">
    <location>
        <begin position="179"/>
        <end position="195"/>
    </location>
</feature>
<evidence type="ECO:0000256" key="11">
    <source>
        <dbReference type="ARBA" id="ARBA00023136"/>
    </source>
</evidence>
<dbReference type="InterPro" id="IPR008915">
    <property type="entry name" value="Peptidase_M50"/>
</dbReference>
<reference evidence="15" key="1">
    <citation type="journal article" date="2019" name="Int. J. Syst. Evol. Microbiol.">
        <title>The Global Catalogue of Microorganisms (GCM) 10K type strain sequencing project: providing services to taxonomists for standard genome sequencing and annotation.</title>
        <authorList>
            <consortium name="The Broad Institute Genomics Platform"/>
            <consortium name="The Broad Institute Genome Sequencing Center for Infectious Disease"/>
            <person name="Wu L."/>
            <person name="Ma J."/>
        </authorList>
    </citation>
    <scope>NUCLEOTIDE SEQUENCE [LARGE SCALE GENOMIC DNA]</scope>
    <source>
        <strain evidence="15">TISTR 2466</strain>
    </source>
</reference>
<evidence type="ECO:0000256" key="2">
    <source>
        <dbReference type="ARBA" id="ARBA00004141"/>
    </source>
</evidence>
<organism evidence="14 15">
    <name type="scientific">Sporolactobacillus shoreicorticis</name>
    <dbReference type="NCBI Taxonomy" id="1923877"/>
    <lineage>
        <taxon>Bacteria</taxon>
        <taxon>Bacillati</taxon>
        <taxon>Bacillota</taxon>
        <taxon>Bacilli</taxon>
        <taxon>Bacillales</taxon>
        <taxon>Sporolactobacillaceae</taxon>
        <taxon>Sporolactobacillus</taxon>
    </lineage>
</organism>
<dbReference type="CDD" id="cd06161">
    <property type="entry name" value="S2P-M50_SpoIVFB"/>
    <property type="match status" value="1"/>
</dbReference>
<keyword evidence="10" id="KW-0482">Metalloprotease</keyword>
<dbReference type="Proteomes" id="UP001597399">
    <property type="component" value="Unassembled WGS sequence"/>
</dbReference>
<evidence type="ECO:0000256" key="5">
    <source>
        <dbReference type="ARBA" id="ARBA00022692"/>
    </source>
</evidence>
<sequence>MTSLLPKIRIHPVFWLVIAAGTLTGHLWETAIAFLIVFIHELGHAVAAKGFGWNVIEIELLPFGGVAKLDEHEAHPFYQEFVVFLAGPLQNVWLPLLSYAMLRLPFWGTEQHQLFLAQNSALLLFNLLPIWPLDGGRLLHVLLEIVYPFKPAYKKMLYFSAAALLLFSILTFWRYPFSINLWVIVLFILIALYKERRVLPLRFIRFLLAVSSTKYRFARLKRLRVSGDTPLSNVFSLYYKNAEHHIHITGIKDSDIDGKELVDKYFKGGCDGDTISDCR</sequence>
<dbReference type="EMBL" id="JBHUMQ010000001">
    <property type="protein sequence ID" value="MFD2692327.1"/>
    <property type="molecule type" value="Genomic_DNA"/>
</dbReference>
<gene>
    <name evidence="14" type="ORF">ACFSUE_01530</name>
</gene>
<comment type="caution">
    <text evidence="14">The sequence shown here is derived from an EMBL/GenBank/DDBJ whole genome shotgun (WGS) entry which is preliminary data.</text>
</comment>
<keyword evidence="9 12" id="KW-1133">Transmembrane helix</keyword>
<evidence type="ECO:0000313" key="15">
    <source>
        <dbReference type="Proteomes" id="UP001597399"/>
    </source>
</evidence>
<keyword evidence="4" id="KW-0645">Protease</keyword>
<keyword evidence="15" id="KW-1185">Reference proteome</keyword>
<comment type="similarity">
    <text evidence="3">Belongs to the peptidase M50B family.</text>
</comment>